<sequence length="473" mass="54635">MPLLPFPTNDLICSCLSPRDLHRYSLVNREAYSNVQSYRKTAFCIYTLLSPYFSRSEFDQFRILQALTGMLISGSTALQFFHRVSYPDSDLDIYVEHRYSGVVADFLLAIGWEFEARDKQPKGLKEAIEQVTGDIVDGTLYDYSGRGFAGVYNLSKRGRKIQLITATNSPMDIILNFHSTVVMNVISYSHAYCLYPKATFEERRSLICFSFERPERDSARQKYVDRGWKMLNSDGSEWEFGAVWNPYHPNRSNLLASARLESFRVDRSRHVGDSSCWTITLPPIPDYSPTTIVNADPSTEQNWIESRGYSRPTKLVLEEMSTGYRTIESNSWVLALRETYESPSTFRSRMAFEVLENSQLRFSYCVALESSKYGLEPSLWRKVAKSPVFTVMSMGEELDFIAQKGIQKTNFGVPTLDILHRKTIEEHFKKVREEEEAEEDDFPDEDNVSDDEEYSEEAETPSYNRWAFQLRYG</sequence>
<proteinExistence type="predicted"/>
<dbReference type="Proteomes" id="UP001383192">
    <property type="component" value="Unassembled WGS sequence"/>
</dbReference>
<feature type="compositionally biased region" description="Acidic residues" evidence="1">
    <location>
        <begin position="434"/>
        <end position="459"/>
    </location>
</feature>
<name>A0AAW0BZQ3_9AGAR</name>
<organism evidence="2 3">
    <name type="scientific">Paramarasmius palmivorus</name>
    <dbReference type="NCBI Taxonomy" id="297713"/>
    <lineage>
        <taxon>Eukaryota</taxon>
        <taxon>Fungi</taxon>
        <taxon>Dikarya</taxon>
        <taxon>Basidiomycota</taxon>
        <taxon>Agaricomycotina</taxon>
        <taxon>Agaricomycetes</taxon>
        <taxon>Agaricomycetidae</taxon>
        <taxon>Agaricales</taxon>
        <taxon>Marasmiineae</taxon>
        <taxon>Marasmiaceae</taxon>
        <taxon>Paramarasmius</taxon>
    </lineage>
</organism>
<dbReference type="EMBL" id="JAYKXP010000065">
    <property type="protein sequence ID" value="KAK7032416.1"/>
    <property type="molecule type" value="Genomic_DNA"/>
</dbReference>
<dbReference type="AlphaFoldDB" id="A0AAW0BZQ3"/>
<keyword evidence="3" id="KW-1185">Reference proteome</keyword>
<reference evidence="2 3" key="1">
    <citation type="submission" date="2024-01" db="EMBL/GenBank/DDBJ databases">
        <title>A draft genome for a cacao thread blight-causing isolate of Paramarasmius palmivorus.</title>
        <authorList>
            <person name="Baruah I.K."/>
            <person name="Bukari Y."/>
            <person name="Amoako-Attah I."/>
            <person name="Meinhardt L.W."/>
            <person name="Bailey B.A."/>
            <person name="Cohen S.P."/>
        </authorList>
    </citation>
    <scope>NUCLEOTIDE SEQUENCE [LARGE SCALE GENOMIC DNA]</scope>
    <source>
        <strain evidence="2 3">GH-12</strain>
    </source>
</reference>
<evidence type="ECO:0000313" key="3">
    <source>
        <dbReference type="Proteomes" id="UP001383192"/>
    </source>
</evidence>
<accession>A0AAW0BZQ3</accession>
<evidence type="ECO:0000313" key="2">
    <source>
        <dbReference type="EMBL" id="KAK7032416.1"/>
    </source>
</evidence>
<gene>
    <name evidence="2" type="ORF">VNI00_013164</name>
</gene>
<evidence type="ECO:0000256" key="1">
    <source>
        <dbReference type="SAM" id="MobiDB-lite"/>
    </source>
</evidence>
<comment type="caution">
    <text evidence="2">The sequence shown here is derived from an EMBL/GenBank/DDBJ whole genome shotgun (WGS) entry which is preliminary data.</text>
</comment>
<protein>
    <recommendedName>
        <fullName evidence="4">F-box domain-containing protein</fullName>
    </recommendedName>
</protein>
<evidence type="ECO:0008006" key="4">
    <source>
        <dbReference type="Google" id="ProtNLM"/>
    </source>
</evidence>
<feature type="region of interest" description="Disordered" evidence="1">
    <location>
        <begin position="431"/>
        <end position="473"/>
    </location>
</feature>